<reference evidence="3 4" key="1">
    <citation type="submission" date="2019-04" db="EMBL/GenBank/DDBJ databases">
        <authorList>
            <person name="Jiang L."/>
        </authorList>
    </citation>
    <scope>NUCLEOTIDE SEQUENCE [LARGE SCALE GENOMIC DNA]</scope>
    <source>
        <strain evidence="3 4">YIM 131861</strain>
    </source>
</reference>
<dbReference type="GO" id="GO:0016020">
    <property type="term" value="C:membrane"/>
    <property type="evidence" value="ECO:0007669"/>
    <property type="project" value="InterPro"/>
</dbReference>
<dbReference type="RefSeq" id="WP_136421481.1">
    <property type="nucleotide sequence ID" value="NZ_SSSN01000002.1"/>
</dbReference>
<dbReference type="AlphaFoldDB" id="A0A4S4G0D4"/>
<feature type="domain" description="FAD-binding PCMH-type" evidence="2">
    <location>
        <begin position="15"/>
        <end position="185"/>
    </location>
</feature>
<dbReference type="Proteomes" id="UP000307380">
    <property type="component" value="Unassembled WGS sequence"/>
</dbReference>
<dbReference type="InterPro" id="IPR016167">
    <property type="entry name" value="FAD-bd_PCMH_sub1"/>
</dbReference>
<dbReference type="InterPro" id="IPR016166">
    <property type="entry name" value="FAD-bd_PCMH"/>
</dbReference>
<dbReference type="Gene3D" id="1.10.45.10">
    <property type="entry name" value="Vanillyl-alcohol Oxidase, Chain A, domain 4"/>
    <property type="match status" value="1"/>
</dbReference>
<dbReference type="GO" id="GO:0071949">
    <property type="term" value="F:FAD binding"/>
    <property type="evidence" value="ECO:0007669"/>
    <property type="project" value="InterPro"/>
</dbReference>
<accession>A0A4S4G0D4</accession>
<keyword evidence="1" id="KW-0560">Oxidoreductase</keyword>
<dbReference type="InterPro" id="IPR036318">
    <property type="entry name" value="FAD-bd_PCMH-like_sf"/>
</dbReference>
<dbReference type="InterPro" id="IPR006094">
    <property type="entry name" value="Oxid_FAD_bind_N"/>
</dbReference>
<dbReference type="SUPFAM" id="SSF56176">
    <property type="entry name" value="FAD-binding/transporter-associated domain-like"/>
    <property type="match status" value="1"/>
</dbReference>
<dbReference type="GO" id="GO:0080049">
    <property type="term" value="F:L-gulono-1,4-lactone dehydrogenase activity"/>
    <property type="evidence" value="ECO:0007669"/>
    <property type="project" value="TreeGrafter"/>
</dbReference>
<dbReference type="Gene3D" id="3.30.465.10">
    <property type="match status" value="1"/>
</dbReference>
<evidence type="ECO:0000259" key="2">
    <source>
        <dbReference type="PROSITE" id="PS51387"/>
    </source>
</evidence>
<dbReference type="NCBIfam" id="TIGR01679">
    <property type="entry name" value="bact_FAD_ox"/>
    <property type="match status" value="1"/>
</dbReference>
<dbReference type="Gene3D" id="3.30.43.10">
    <property type="entry name" value="Uridine Diphospho-n-acetylenolpyruvylglucosamine Reductase, domain 2"/>
    <property type="match status" value="1"/>
</dbReference>
<dbReference type="InterPro" id="IPR016171">
    <property type="entry name" value="Vanillyl_alc_oxidase_C-sub2"/>
</dbReference>
<evidence type="ECO:0000313" key="3">
    <source>
        <dbReference type="EMBL" id="THG36198.1"/>
    </source>
</evidence>
<sequence>MSATGATWRNWARTEKVRPVRVERPTSAGAVQRAVQAAARSGLGVKAVGAGHSFTGIAVAPGVQLDLTDLSGIIDVDHARARVTFAAGTRLHRLPALLKPCGLALTNMGDIDRQSIAGATSTGTHGTGGRFGGIATQIRALTLVTADGELLRVSETENAELLPAAALGLGALGIIVDVTMQLEPAYLLQAVERPEPLDAVLESYLERCSDADHFEFYWFPHTATGLTKTNTRLSGDAERHPLGRFGRWLDDEVIANGAYRALCAVGTLAPASVPATARLAERVSGNRDFTDHSPSVFVTNRTVRFREMEYALPRAEIPAAVREIRALIESRGWRISFPIEVRSAAADDLWLSTATGRESGYIAVHRYYREDPTEYFAAVEQILREHGGRPHWGKLHTLGSDELRTLYPRFDDFTALRDRLDPTGMFANRYLDRVLGCAPGRPSSGDNGINATAAHK</sequence>
<organism evidence="3 4">
    <name type="scientific">Orlajensenia flava</name>
    <dbReference type="NCBI Taxonomy" id="2565934"/>
    <lineage>
        <taxon>Bacteria</taxon>
        <taxon>Bacillati</taxon>
        <taxon>Actinomycetota</taxon>
        <taxon>Actinomycetes</taxon>
        <taxon>Micrococcales</taxon>
        <taxon>Microbacteriaceae</taxon>
        <taxon>Orlajensenia</taxon>
    </lineage>
</organism>
<dbReference type="Gene3D" id="3.30.70.2520">
    <property type="match status" value="1"/>
</dbReference>
<proteinExistence type="predicted"/>
<dbReference type="InterPro" id="IPR010031">
    <property type="entry name" value="FAD_lactone_oxidase-like"/>
</dbReference>
<dbReference type="GO" id="GO:0003885">
    <property type="term" value="F:D-arabinono-1,4-lactone oxidase activity"/>
    <property type="evidence" value="ECO:0007669"/>
    <property type="project" value="InterPro"/>
</dbReference>
<dbReference type="InterPro" id="IPR007173">
    <property type="entry name" value="ALO_C"/>
</dbReference>
<comment type="caution">
    <text evidence="3">The sequence shown here is derived from an EMBL/GenBank/DDBJ whole genome shotgun (WGS) entry which is preliminary data.</text>
</comment>
<dbReference type="InterPro" id="IPR016169">
    <property type="entry name" value="FAD-bd_PCMH_sub2"/>
</dbReference>
<name>A0A4S4G0D4_9MICO</name>
<keyword evidence="4" id="KW-1185">Reference proteome</keyword>
<evidence type="ECO:0000256" key="1">
    <source>
        <dbReference type="ARBA" id="ARBA00023002"/>
    </source>
</evidence>
<dbReference type="Pfam" id="PF04030">
    <property type="entry name" value="ALO"/>
    <property type="match status" value="1"/>
</dbReference>
<gene>
    <name evidence="3" type="ORF">E6C70_01280</name>
</gene>
<dbReference type="Pfam" id="PF01565">
    <property type="entry name" value="FAD_binding_4"/>
    <property type="match status" value="1"/>
</dbReference>
<protein>
    <submittedName>
        <fullName evidence="3">FAD-binding protein</fullName>
    </submittedName>
</protein>
<dbReference type="PIRSF" id="PIRSF000136">
    <property type="entry name" value="LGO_GLO"/>
    <property type="match status" value="1"/>
</dbReference>
<dbReference type="OrthoDB" id="9800184at2"/>
<dbReference type="EMBL" id="SSSN01000002">
    <property type="protein sequence ID" value="THG36198.1"/>
    <property type="molecule type" value="Genomic_DNA"/>
</dbReference>
<evidence type="ECO:0000313" key="4">
    <source>
        <dbReference type="Proteomes" id="UP000307380"/>
    </source>
</evidence>
<dbReference type="PANTHER" id="PTHR43762">
    <property type="entry name" value="L-GULONOLACTONE OXIDASE"/>
    <property type="match status" value="1"/>
</dbReference>
<dbReference type="PANTHER" id="PTHR43762:SF1">
    <property type="entry name" value="D-ARABINONO-1,4-LACTONE OXIDASE"/>
    <property type="match status" value="1"/>
</dbReference>
<dbReference type="PROSITE" id="PS51387">
    <property type="entry name" value="FAD_PCMH"/>
    <property type="match status" value="1"/>
</dbReference>